<gene>
    <name evidence="3" type="ORF">E9228_000627</name>
</gene>
<keyword evidence="4" id="KW-1185">Reference proteome</keyword>
<dbReference type="Gene3D" id="3.40.630.30">
    <property type="match status" value="1"/>
</dbReference>
<accession>A0ABX0T3E1</accession>
<evidence type="ECO:0000256" key="1">
    <source>
        <dbReference type="SAM" id="MobiDB-lite"/>
    </source>
</evidence>
<dbReference type="CDD" id="cd04301">
    <property type="entry name" value="NAT_SF"/>
    <property type="match status" value="1"/>
</dbReference>
<dbReference type="Pfam" id="PF00583">
    <property type="entry name" value="Acetyltransf_1"/>
    <property type="match status" value="1"/>
</dbReference>
<proteinExistence type="predicted"/>
<reference evidence="3 4" key="1">
    <citation type="submission" date="2020-03" db="EMBL/GenBank/DDBJ databases">
        <title>Above-ground endophytic microbial communities from plants in different locations in the United States.</title>
        <authorList>
            <person name="Frank C."/>
        </authorList>
    </citation>
    <scope>NUCLEOTIDE SEQUENCE [LARGE SCALE GENOMIC DNA]</scope>
    <source>
        <strain evidence="3 4">WW7</strain>
    </source>
</reference>
<dbReference type="RefSeq" id="WP_166779124.1">
    <property type="nucleotide sequence ID" value="NZ_JAAOYO010000001.1"/>
</dbReference>
<sequence length="172" mass="18458">MVFTPASAADIAQLGEFLRDADLTLAGLDDESVRLWVDRDADGTVVGSTGYECSRDGRDVLVRSVAVAADRRSAGAGTQLAQFALDRAADEGAERAWLFSGRSGPFWQGLGFVPADRQALVAALPETQQVRLFLTTGQLDREVAWTRPLGGGLPDAPARAQRADRNRARSRS</sequence>
<protein>
    <submittedName>
        <fullName evidence="3">N-acetylglutamate synthase-like GNAT family acetyltransferase</fullName>
    </submittedName>
</protein>
<dbReference type="InterPro" id="IPR016181">
    <property type="entry name" value="Acyl_CoA_acyltransferase"/>
</dbReference>
<dbReference type="InterPro" id="IPR000182">
    <property type="entry name" value="GNAT_dom"/>
</dbReference>
<feature type="domain" description="N-acetyltransferase" evidence="2">
    <location>
        <begin position="1"/>
        <end position="131"/>
    </location>
</feature>
<dbReference type="PROSITE" id="PS51186">
    <property type="entry name" value="GNAT"/>
    <property type="match status" value="1"/>
</dbReference>
<dbReference type="SUPFAM" id="SSF55729">
    <property type="entry name" value="Acyl-CoA N-acyltransferases (Nat)"/>
    <property type="match status" value="1"/>
</dbReference>
<dbReference type="Proteomes" id="UP001318300">
    <property type="component" value="Unassembled WGS sequence"/>
</dbReference>
<comment type="caution">
    <text evidence="3">The sequence shown here is derived from an EMBL/GenBank/DDBJ whole genome shotgun (WGS) entry which is preliminary data.</text>
</comment>
<evidence type="ECO:0000313" key="3">
    <source>
        <dbReference type="EMBL" id="NII40008.1"/>
    </source>
</evidence>
<organism evidence="3 4">
    <name type="scientific">Curtobacterium salicis</name>
    <dbReference type="NCBI Taxonomy" id="1779862"/>
    <lineage>
        <taxon>Bacteria</taxon>
        <taxon>Bacillati</taxon>
        <taxon>Actinomycetota</taxon>
        <taxon>Actinomycetes</taxon>
        <taxon>Micrococcales</taxon>
        <taxon>Microbacteriaceae</taxon>
        <taxon>Curtobacterium</taxon>
    </lineage>
</organism>
<dbReference type="EMBL" id="JAAOYO010000001">
    <property type="protein sequence ID" value="NII40008.1"/>
    <property type="molecule type" value="Genomic_DNA"/>
</dbReference>
<name>A0ABX0T3E1_9MICO</name>
<evidence type="ECO:0000313" key="4">
    <source>
        <dbReference type="Proteomes" id="UP001318300"/>
    </source>
</evidence>
<feature type="compositionally biased region" description="Basic and acidic residues" evidence="1">
    <location>
        <begin position="161"/>
        <end position="172"/>
    </location>
</feature>
<evidence type="ECO:0000259" key="2">
    <source>
        <dbReference type="PROSITE" id="PS51186"/>
    </source>
</evidence>
<feature type="region of interest" description="Disordered" evidence="1">
    <location>
        <begin position="148"/>
        <end position="172"/>
    </location>
</feature>